<comment type="caution">
    <text evidence="1">The sequence shown here is derived from an EMBL/GenBank/DDBJ whole genome shotgun (WGS) entry which is preliminary data.</text>
</comment>
<protein>
    <submittedName>
        <fullName evidence="1">Uncharacterized protein</fullName>
    </submittedName>
</protein>
<proteinExistence type="predicted"/>
<dbReference type="AlphaFoldDB" id="A0A0F6A8W8"/>
<dbReference type="Proteomes" id="UP000033434">
    <property type="component" value="Unassembled WGS sequence"/>
</dbReference>
<dbReference type="PATRIC" id="fig|1129367.4.peg.3465"/>
<sequence length="46" mass="4972">MAWRSGQTPSGIMVFANKKITDLIDRLGEDTCPLGYLGFPSGWGLA</sequence>
<name>A0A0F6A8W8_9GAMM</name>
<accession>A0A0F6A8W8</accession>
<reference evidence="1 2" key="1">
    <citation type="journal article" date="2015" name="BMC Genomics">
        <title>Genome mining reveals unlocked bioactive potential of marine Gram-negative bacteria.</title>
        <authorList>
            <person name="Machado H."/>
            <person name="Sonnenschein E.C."/>
            <person name="Melchiorsen J."/>
            <person name="Gram L."/>
        </authorList>
    </citation>
    <scope>NUCLEOTIDE SEQUENCE [LARGE SCALE GENOMIC DNA]</scope>
    <source>
        <strain evidence="1 2">S4054</strain>
    </source>
</reference>
<organism evidence="1 2">
    <name type="scientific">Pseudoalteromonas luteoviolacea S4054</name>
    <dbReference type="NCBI Taxonomy" id="1129367"/>
    <lineage>
        <taxon>Bacteria</taxon>
        <taxon>Pseudomonadati</taxon>
        <taxon>Pseudomonadota</taxon>
        <taxon>Gammaproteobacteria</taxon>
        <taxon>Alteromonadales</taxon>
        <taxon>Pseudoalteromonadaceae</taxon>
        <taxon>Pseudoalteromonas</taxon>
    </lineage>
</organism>
<gene>
    <name evidence="1" type="ORF">N479_17410</name>
</gene>
<evidence type="ECO:0000313" key="2">
    <source>
        <dbReference type="Proteomes" id="UP000033434"/>
    </source>
</evidence>
<dbReference type="EMBL" id="AUXW01000160">
    <property type="protein sequence ID" value="KKE82588.1"/>
    <property type="molecule type" value="Genomic_DNA"/>
</dbReference>
<evidence type="ECO:0000313" key="1">
    <source>
        <dbReference type="EMBL" id="KKE82588.1"/>
    </source>
</evidence>